<keyword evidence="3" id="KW-1185">Reference proteome</keyword>
<dbReference type="OrthoDB" id="3650831at2759"/>
<comment type="caution">
    <text evidence="2">The sequence shown here is derived from an EMBL/GenBank/DDBJ whole genome shotgun (WGS) entry which is preliminary data.</text>
</comment>
<organism evidence="2 3">
    <name type="scientific">Pseudocercospora fuligena</name>
    <dbReference type="NCBI Taxonomy" id="685502"/>
    <lineage>
        <taxon>Eukaryota</taxon>
        <taxon>Fungi</taxon>
        <taxon>Dikarya</taxon>
        <taxon>Ascomycota</taxon>
        <taxon>Pezizomycotina</taxon>
        <taxon>Dothideomycetes</taxon>
        <taxon>Dothideomycetidae</taxon>
        <taxon>Mycosphaerellales</taxon>
        <taxon>Mycosphaerellaceae</taxon>
        <taxon>Pseudocercospora</taxon>
    </lineage>
</organism>
<evidence type="ECO:0000313" key="2">
    <source>
        <dbReference type="EMBL" id="KAF7188589.1"/>
    </source>
</evidence>
<accession>A0A8H6RBJ9</accession>
<dbReference type="Proteomes" id="UP000660729">
    <property type="component" value="Unassembled WGS sequence"/>
</dbReference>
<dbReference type="AlphaFoldDB" id="A0A8H6RBJ9"/>
<protein>
    <submittedName>
        <fullName evidence="2">Uncharacterized protein</fullName>
    </submittedName>
</protein>
<feature type="compositionally biased region" description="Polar residues" evidence="1">
    <location>
        <begin position="1"/>
        <end position="11"/>
    </location>
</feature>
<name>A0A8H6RBJ9_9PEZI</name>
<sequence length="175" mass="20114">MNVPSEQNTPSIADAKSGPETSSPRPCRLLSLAPELRNEIYELAFTCNDAKIDLATAVPPSSALLRCCRQIHCEAIEIFKDSVRQYYTESYFHLDLEVQRKGDGPYATFDKVAKVHDIDSVRNIQFTYEDRINDYFYKAISQQNGLVWDLERYDYYDWAGSLHVLLLSEGDQSFR</sequence>
<gene>
    <name evidence="2" type="ORF">HII31_10251</name>
</gene>
<proteinExistence type="predicted"/>
<evidence type="ECO:0000256" key="1">
    <source>
        <dbReference type="SAM" id="MobiDB-lite"/>
    </source>
</evidence>
<reference evidence="2" key="1">
    <citation type="submission" date="2020-04" db="EMBL/GenBank/DDBJ databases">
        <title>Draft genome resource of the tomato pathogen Pseudocercospora fuligena.</title>
        <authorList>
            <person name="Zaccaron A."/>
        </authorList>
    </citation>
    <scope>NUCLEOTIDE SEQUENCE</scope>
    <source>
        <strain evidence="2">PF001</strain>
    </source>
</reference>
<evidence type="ECO:0000313" key="3">
    <source>
        <dbReference type="Proteomes" id="UP000660729"/>
    </source>
</evidence>
<dbReference type="EMBL" id="JABCIY010000209">
    <property type="protein sequence ID" value="KAF7188589.1"/>
    <property type="molecule type" value="Genomic_DNA"/>
</dbReference>
<feature type="region of interest" description="Disordered" evidence="1">
    <location>
        <begin position="1"/>
        <end position="25"/>
    </location>
</feature>